<reference evidence="1" key="1">
    <citation type="submission" date="2022-08" db="EMBL/GenBank/DDBJ databases">
        <title>Genome Sequence of Fusarium decemcellulare.</title>
        <authorList>
            <person name="Buettner E."/>
        </authorList>
    </citation>
    <scope>NUCLEOTIDE SEQUENCE</scope>
    <source>
        <strain evidence="1">Babe19</strain>
    </source>
</reference>
<proteinExistence type="predicted"/>
<evidence type="ECO:0000313" key="1">
    <source>
        <dbReference type="EMBL" id="KAJ3517130.1"/>
    </source>
</evidence>
<comment type="caution">
    <text evidence="1">The sequence shown here is derived from an EMBL/GenBank/DDBJ whole genome shotgun (WGS) entry which is preliminary data.</text>
</comment>
<evidence type="ECO:0000313" key="2">
    <source>
        <dbReference type="Proteomes" id="UP001148629"/>
    </source>
</evidence>
<sequence length="434" mass="48787">MLSSTIYNADLANTAGALLALSAIAWCVALIGSTFRWKNAPPGPPTIPLLGNLHQIPRRDLHLQYDKWAKEYGPVYSLKLGSQNVVVLASGEIIKNVVDKRSGNYADRPDLYMQEVWQGSRIIMRGYDALWKVERKLYHQFLNINKAARYIPYQDLETKQLCYDLLSNPSDFENLITRSTLSVATSMAYGFRVLDTKSIVMQELLTNAHGFFVMVHNSRLLDWYPKLRPIARMLPLWVNSVASKGNKIFRREKAQFRQLYEQARQESEVEGARPSFAADISTAQKTWTDVASRKLLSDHAASYIAGIAMEGAADTTSNTLAGFIKAMMLFPDVQRKAQQEIDSVVGTDRLPSINDFEHLPYIRQTVKESLRWLPTAITGAIPHAALADDEIKGFKVPAGTTVVLAVWSANNDPKLFPDPEDLIPQDTTRLCPWE</sequence>
<dbReference type="EMBL" id="JANRMS010003603">
    <property type="protein sequence ID" value="KAJ3517130.1"/>
    <property type="molecule type" value="Genomic_DNA"/>
</dbReference>
<accession>A0ACC1RHM4</accession>
<dbReference type="Proteomes" id="UP001148629">
    <property type="component" value="Unassembled WGS sequence"/>
</dbReference>
<gene>
    <name evidence="1" type="ORF">NM208_g14752</name>
</gene>
<protein>
    <submittedName>
        <fullName evidence="1">Uncharacterized protein</fullName>
    </submittedName>
</protein>
<keyword evidence="2" id="KW-1185">Reference proteome</keyword>
<organism evidence="1 2">
    <name type="scientific">Fusarium decemcellulare</name>
    <dbReference type="NCBI Taxonomy" id="57161"/>
    <lineage>
        <taxon>Eukaryota</taxon>
        <taxon>Fungi</taxon>
        <taxon>Dikarya</taxon>
        <taxon>Ascomycota</taxon>
        <taxon>Pezizomycotina</taxon>
        <taxon>Sordariomycetes</taxon>
        <taxon>Hypocreomycetidae</taxon>
        <taxon>Hypocreales</taxon>
        <taxon>Nectriaceae</taxon>
        <taxon>Fusarium</taxon>
        <taxon>Fusarium decemcellulare species complex</taxon>
    </lineage>
</organism>
<name>A0ACC1RHM4_9HYPO</name>